<dbReference type="NCBIfam" id="NF033400">
    <property type="entry name" value="thiazolyl_B"/>
    <property type="match status" value="1"/>
</dbReference>
<accession>A0A8J3L5X2</accession>
<evidence type="ECO:0000313" key="2">
    <source>
        <dbReference type="EMBL" id="GIG14997.1"/>
    </source>
</evidence>
<evidence type="ECO:0000256" key="1">
    <source>
        <dbReference type="SAM" id="MobiDB-lite"/>
    </source>
</evidence>
<dbReference type="AlphaFoldDB" id="A0A8J3L5X2"/>
<evidence type="ECO:0008006" key="4">
    <source>
        <dbReference type="Google" id="ProtNLM"/>
    </source>
</evidence>
<feature type="region of interest" description="Disordered" evidence="1">
    <location>
        <begin position="1"/>
        <end position="24"/>
    </location>
</feature>
<dbReference type="Pfam" id="PF19409">
    <property type="entry name" value="Thiopep_pre"/>
    <property type="match status" value="1"/>
</dbReference>
<gene>
    <name evidence="2" type="ORF">Cme02nite_33290</name>
</gene>
<organism evidence="2 3">
    <name type="scientific">Catellatospora methionotrophica</name>
    <dbReference type="NCBI Taxonomy" id="121620"/>
    <lineage>
        <taxon>Bacteria</taxon>
        <taxon>Bacillati</taxon>
        <taxon>Actinomycetota</taxon>
        <taxon>Actinomycetes</taxon>
        <taxon>Micromonosporales</taxon>
        <taxon>Micromonosporaceae</taxon>
        <taxon>Catellatospora</taxon>
    </lineage>
</organism>
<proteinExistence type="predicted"/>
<sequence length="85" mass="9171">MNVKHSYSDEPGHGPGEAPKEVHTMADTSTTWDLIPEYDIAFDMDDLDLGPLTVTAMRDSMALPETGASWINTSGNASCSCCYVT</sequence>
<name>A0A8J3L5X2_9ACTN</name>
<comment type="caution">
    <text evidence="2">The sequence shown here is derived from an EMBL/GenBank/DDBJ whole genome shotgun (WGS) entry which is preliminary data.</text>
</comment>
<dbReference type="EMBL" id="BONJ01000017">
    <property type="protein sequence ID" value="GIG14997.1"/>
    <property type="molecule type" value="Genomic_DNA"/>
</dbReference>
<dbReference type="Proteomes" id="UP000660339">
    <property type="component" value="Unassembled WGS sequence"/>
</dbReference>
<keyword evidence="3" id="KW-1185">Reference proteome</keyword>
<reference evidence="2" key="1">
    <citation type="submission" date="2021-01" db="EMBL/GenBank/DDBJ databases">
        <title>Whole genome shotgun sequence of Catellatospora methionotrophica NBRC 14553.</title>
        <authorList>
            <person name="Komaki H."/>
            <person name="Tamura T."/>
        </authorList>
    </citation>
    <scope>NUCLEOTIDE SEQUENCE</scope>
    <source>
        <strain evidence="2">NBRC 14553</strain>
    </source>
</reference>
<evidence type="ECO:0000313" key="3">
    <source>
        <dbReference type="Proteomes" id="UP000660339"/>
    </source>
</evidence>
<protein>
    <recommendedName>
        <fullName evidence="4">Thiazolylpeptide-type bacteriocin</fullName>
    </recommendedName>
</protein>